<gene>
    <name evidence="1" type="ORF">ABDB84_10720</name>
</gene>
<organism evidence="1 2">
    <name type="scientific">Uliginosibacterium sediminicola</name>
    <dbReference type="NCBI Taxonomy" id="2024550"/>
    <lineage>
        <taxon>Bacteria</taxon>
        <taxon>Pseudomonadati</taxon>
        <taxon>Pseudomonadota</taxon>
        <taxon>Betaproteobacteria</taxon>
        <taxon>Rhodocyclales</taxon>
        <taxon>Zoogloeaceae</taxon>
        <taxon>Uliginosibacterium</taxon>
    </lineage>
</organism>
<evidence type="ECO:0000313" key="1">
    <source>
        <dbReference type="EMBL" id="MEN3068953.1"/>
    </source>
</evidence>
<protein>
    <recommendedName>
        <fullName evidence="3">Flp pilus assembly protein TadG</fullName>
    </recommendedName>
</protein>
<dbReference type="RefSeq" id="WP_345919724.1">
    <property type="nucleotide sequence ID" value="NZ_JBDIVE010000005.1"/>
</dbReference>
<evidence type="ECO:0008006" key="3">
    <source>
        <dbReference type="Google" id="ProtNLM"/>
    </source>
</evidence>
<sequence>MRTMLRLMRQRGSFAVEAALMLPILFGVGVVGSDMYRIGITRTELEQRNGSLALTLAMQHQLTESGLQALVDLSTQDAPTRYQLLILNVRQSGKLNWGFKRGQGGELCEVPVSAGRYTGALPEALPEDSESGTDSSTFSYIVVRSCRNTDDISLAGGVSWPQVLQVNSLQRSVVLDPELDDTLTSENKATGLADSES</sequence>
<reference evidence="1 2" key="1">
    <citation type="journal article" date="2018" name="Int. J. Syst. Evol. Microbiol.">
        <title>Uliginosibacterium sediminicola sp. nov., isolated from freshwater sediment.</title>
        <authorList>
            <person name="Hwang W.M."/>
            <person name="Kim S.M."/>
            <person name="Kang K."/>
            <person name="Ahn T.Y."/>
        </authorList>
    </citation>
    <scope>NUCLEOTIDE SEQUENCE [LARGE SCALE GENOMIC DNA]</scope>
    <source>
        <strain evidence="1 2">M1-21</strain>
    </source>
</reference>
<evidence type="ECO:0000313" key="2">
    <source>
        <dbReference type="Proteomes" id="UP001410394"/>
    </source>
</evidence>
<keyword evidence="2" id="KW-1185">Reference proteome</keyword>
<comment type="caution">
    <text evidence="1">The sequence shown here is derived from an EMBL/GenBank/DDBJ whole genome shotgun (WGS) entry which is preliminary data.</text>
</comment>
<name>A0ABU9YZ43_9RHOO</name>
<accession>A0ABU9YZ43</accession>
<proteinExistence type="predicted"/>
<dbReference type="EMBL" id="JBDIVE010000005">
    <property type="protein sequence ID" value="MEN3068953.1"/>
    <property type="molecule type" value="Genomic_DNA"/>
</dbReference>
<dbReference type="Proteomes" id="UP001410394">
    <property type="component" value="Unassembled WGS sequence"/>
</dbReference>